<protein>
    <submittedName>
        <fullName evidence="1">Uncharacterized protein</fullName>
    </submittedName>
</protein>
<sequence length="122" mass="13950">MSVRQGYFARWRGTEYEASPDGSQVRLYLPRPAEGFTAATPDRHVRVVAAAEVERLAYINTFCTWRGERFVVLGEYEGWLRVEYVGGKATVAERLGLEIFDRGVYQAWAPRTDVEDLREEAS</sequence>
<dbReference type="Proteomes" id="UP001596074">
    <property type="component" value="Unassembled WGS sequence"/>
</dbReference>
<gene>
    <name evidence="1" type="ORF">ACFPZN_21155</name>
</gene>
<keyword evidence="2" id="KW-1185">Reference proteome</keyword>
<comment type="caution">
    <text evidence="1">The sequence shown here is derived from an EMBL/GenBank/DDBJ whole genome shotgun (WGS) entry which is preliminary data.</text>
</comment>
<accession>A0ABW1A0Q2</accession>
<dbReference type="RefSeq" id="WP_378283786.1">
    <property type="nucleotide sequence ID" value="NZ_JBHSON010000029.1"/>
</dbReference>
<evidence type="ECO:0000313" key="1">
    <source>
        <dbReference type="EMBL" id="MFC5748143.1"/>
    </source>
</evidence>
<organism evidence="1 2">
    <name type="scientific">Actinomadura rugatobispora</name>
    <dbReference type="NCBI Taxonomy" id="1994"/>
    <lineage>
        <taxon>Bacteria</taxon>
        <taxon>Bacillati</taxon>
        <taxon>Actinomycetota</taxon>
        <taxon>Actinomycetes</taxon>
        <taxon>Streptosporangiales</taxon>
        <taxon>Thermomonosporaceae</taxon>
        <taxon>Actinomadura</taxon>
    </lineage>
</organism>
<proteinExistence type="predicted"/>
<evidence type="ECO:0000313" key="2">
    <source>
        <dbReference type="Proteomes" id="UP001596074"/>
    </source>
</evidence>
<dbReference type="EMBL" id="JBHSON010000029">
    <property type="protein sequence ID" value="MFC5748143.1"/>
    <property type="molecule type" value="Genomic_DNA"/>
</dbReference>
<reference evidence="2" key="1">
    <citation type="journal article" date="2019" name="Int. J. Syst. Evol. Microbiol.">
        <title>The Global Catalogue of Microorganisms (GCM) 10K type strain sequencing project: providing services to taxonomists for standard genome sequencing and annotation.</title>
        <authorList>
            <consortium name="The Broad Institute Genomics Platform"/>
            <consortium name="The Broad Institute Genome Sequencing Center for Infectious Disease"/>
            <person name="Wu L."/>
            <person name="Ma J."/>
        </authorList>
    </citation>
    <scope>NUCLEOTIDE SEQUENCE [LARGE SCALE GENOMIC DNA]</scope>
    <source>
        <strain evidence="2">KCTC 42087</strain>
    </source>
</reference>
<name>A0ABW1A0Q2_9ACTN</name>